<reference evidence="1" key="1">
    <citation type="submission" date="2020-03" db="EMBL/GenBank/DDBJ databases">
        <title>The deep terrestrial virosphere.</title>
        <authorList>
            <person name="Holmfeldt K."/>
            <person name="Nilsson E."/>
            <person name="Simone D."/>
            <person name="Lopez-Fernandez M."/>
            <person name="Wu X."/>
            <person name="de Brujin I."/>
            <person name="Lundin D."/>
            <person name="Andersson A."/>
            <person name="Bertilsson S."/>
            <person name="Dopson M."/>
        </authorList>
    </citation>
    <scope>NUCLEOTIDE SEQUENCE</scope>
    <source>
        <strain evidence="1">TM448A00717</strain>
    </source>
</reference>
<accession>A0A6H1ZJE3</accession>
<sequence>MPDETPKLQAVGKPLSLNNLHERHKLIALMDVQGFTAKAIAAEVGMNEAWLSRVRSSDVYRRYVTLLRKQLNERVLEAEVETQRTLRQDMIDGVTVLKELMHGAERDSDRLGAAKAVIEHARKVTGQEKTTHVIDGRAAAGMSTDDLIKLIGDRMDA</sequence>
<protein>
    <submittedName>
        <fullName evidence="1">Uncharacterized protein</fullName>
    </submittedName>
</protein>
<dbReference type="AlphaFoldDB" id="A0A6H1ZJE3"/>
<proteinExistence type="predicted"/>
<organism evidence="1">
    <name type="scientific">viral metagenome</name>
    <dbReference type="NCBI Taxonomy" id="1070528"/>
    <lineage>
        <taxon>unclassified sequences</taxon>
        <taxon>metagenomes</taxon>
        <taxon>organismal metagenomes</taxon>
    </lineage>
</organism>
<name>A0A6H1ZJE3_9ZZZZ</name>
<gene>
    <name evidence="1" type="ORF">TM448A00717_0001</name>
</gene>
<dbReference type="EMBL" id="MT144052">
    <property type="protein sequence ID" value="QJA47648.1"/>
    <property type="molecule type" value="Genomic_DNA"/>
</dbReference>
<evidence type="ECO:0000313" key="1">
    <source>
        <dbReference type="EMBL" id="QJA47648.1"/>
    </source>
</evidence>